<comment type="similarity">
    <text evidence="2 9">Belongs to the copper/topaquinone oxidase family.</text>
</comment>
<keyword evidence="3 9" id="KW-0479">Metal-binding</keyword>
<dbReference type="OrthoDB" id="3341590at2759"/>
<keyword evidence="13" id="KW-1185">Reference proteome</keyword>
<dbReference type="EMBL" id="ML736306">
    <property type="protein sequence ID" value="KAE8373704.1"/>
    <property type="molecule type" value="Genomic_DNA"/>
</dbReference>
<feature type="active site" description="Proton acceptor" evidence="7">
    <location>
        <position position="422"/>
    </location>
</feature>
<dbReference type="SUPFAM" id="SSF54416">
    <property type="entry name" value="Amine oxidase N-terminal region"/>
    <property type="match status" value="2"/>
</dbReference>
<name>A0A5N7AV31_9EURO</name>
<dbReference type="SUPFAM" id="SSF49998">
    <property type="entry name" value="Amine oxidase catalytic domain"/>
    <property type="match status" value="1"/>
</dbReference>
<feature type="domain" description="Copper amine oxidase catalytic" evidence="10">
    <location>
        <begin position="348"/>
        <end position="752"/>
    </location>
</feature>
<evidence type="ECO:0000256" key="8">
    <source>
        <dbReference type="PIRSR" id="PIRSR600269-51"/>
    </source>
</evidence>
<comment type="PTM">
    <text evidence="8 9">Topaquinone (TPQ) is generated by copper-dependent autoxidation of a specific tyrosyl residue.</text>
</comment>
<evidence type="ECO:0000259" key="10">
    <source>
        <dbReference type="Pfam" id="PF01179"/>
    </source>
</evidence>
<reference evidence="12 13" key="1">
    <citation type="submission" date="2019-04" db="EMBL/GenBank/DDBJ databases">
        <title>Friends and foes A comparative genomics studyof 23 Aspergillus species from section Flavi.</title>
        <authorList>
            <consortium name="DOE Joint Genome Institute"/>
            <person name="Kjaerbolling I."/>
            <person name="Vesth T."/>
            <person name="Frisvad J.C."/>
            <person name="Nybo J.L."/>
            <person name="Theobald S."/>
            <person name="Kildgaard S."/>
            <person name="Isbrandt T."/>
            <person name="Kuo A."/>
            <person name="Sato A."/>
            <person name="Lyhne E.K."/>
            <person name="Kogle M.E."/>
            <person name="Wiebenga A."/>
            <person name="Kun R.S."/>
            <person name="Lubbers R.J."/>
            <person name="Makela M.R."/>
            <person name="Barry K."/>
            <person name="Chovatia M."/>
            <person name="Clum A."/>
            <person name="Daum C."/>
            <person name="Haridas S."/>
            <person name="He G."/>
            <person name="LaButti K."/>
            <person name="Lipzen A."/>
            <person name="Mondo S."/>
            <person name="Riley R."/>
            <person name="Salamov A."/>
            <person name="Simmons B.A."/>
            <person name="Magnuson J.K."/>
            <person name="Henrissat B."/>
            <person name="Mortensen U.H."/>
            <person name="Larsen T.O."/>
            <person name="Devries R.P."/>
            <person name="Grigoriev I.V."/>
            <person name="Machida M."/>
            <person name="Baker S.E."/>
            <person name="Andersen M.R."/>
        </authorList>
    </citation>
    <scope>NUCLEOTIDE SEQUENCE [LARGE SCALE GENOMIC DNA]</scope>
    <source>
        <strain evidence="12 13">IBT 29228</strain>
    </source>
</reference>
<dbReference type="EC" id="1.4.3.-" evidence="9"/>
<dbReference type="GO" id="GO:0005886">
    <property type="term" value="C:plasma membrane"/>
    <property type="evidence" value="ECO:0007669"/>
    <property type="project" value="TreeGrafter"/>
</dbReference>
<dbReference type="Gene3D" id="3.10.450.40">
    <property type="match status" value="2"/>
</dbReference>
<feature type="modified residue" description="2',4',5'-topaquinone" evidence="8">
    <location>
        <position position="503"/>
    </location>
</feature>
<evidence type="ECO:0000256" key="3">
    <source>
        <dbReference type="ARBA" id="ARBA00022723"/>
    </source>
</evidence>
<dbReference type="InterPro" id="IPR015328">
    <property type="entry name" value="DUF1965"/>
</dbReference>
<comment type="cofactor">
    <cofactor evidence="1">
        <name>Cu cation</name>
        <dbReference type="ChEBI" id="CHEBI:23378"/>
    </cofactor>
</comment>
<evidence type="ECO:0000256" key="5">
    <source>
        <dbReference type="ARBA" id="ARBA00023002"/>
    </source>
</evidence>
<sequence length="818" mass="91885">MAVRIIRLRLWASALLMVLALIVTIFFFLTAGEVFFVSPLTATTTTTTTSAAAAAAAPATTTVTSTTPTTPHDEFAAPRLNLWKDLSEEEVIDVLRYLHTAPNTLNLTAAINATLRDSFVHGIELARPPKTSAQAFIQGATQLPPRRWARVAIHHGTSDEVYWDEYLVGPLPVSQETSVQPLPYPHRTDLDHARNLVPDSLSFKQWPYSIAREVADITQDLLGSTINDGEAQSGLNADGLELSFRDPWVEDGHILRWCSFQRAGTHAEAGTLLPQGLYVKLDTTTRNPENWKVLHWFYNGHLYNSTEEFRAAWQSPGFEKLPPNYDGVWTTIEDFSTQEPGREKPAPTMIQPGGPRYLIDREQQYVSWMGFTFYWAFAQATGITLFDVRFKGETIMYELGLQEAMAQYAGSDPMQGAVAYLDSFFGMGRAMFELVPGYDCPTYADFLDTMIYDAERSQKRRKTICLFEYTADYPLQRHSTSFYVTVSRNNYLVLRTTAVVGNYDYTVDYIFYLDGSIEVKVRASGYIQGAYYIPGESEKYGYRVHDRFATSMHDHVINFKADLDVLGPNNTLMKVGVEPQGRSFPWSEGETLHTMGLNRTTVEIECGLNWTANSQGMYIVVDAQSSNAWGEMRGYRIMPGSGIGTPSHLTFSGSKSLGKAASWALNDLWVTRQKDDEERSASPRNAFNADSPMVDFSQYLDEENLEQKDLVIWFNLGNHHVPHSGDIPNTLQHTSASSVIFSPFNFHDRDPSRASSQGVRLELPVSNPDNTLSASYFGHHNQHGLMLQESDIVPNLSDYGAVEHQVRKFPYTEDMLAM</sequence>
<dbReference type="GO" id="GO:0009308">
    <property type="term" value="P:amine metabolic process"/>
    <property type="evidence" value="ECO:0007669"/>
    <property type="project" value="UniProtKB-UniRule"/>
</dbReference>
<evidence type="ECO:0000256" key="4">
    <source>
        <dbReference type="ARBA" id="ARBA00022772"/>
    </source>
</evidence>
<evidence type="ECO:0000256" key="9">
    <source>
        <dbReference type="RuleBase" id="RU000672"/>
    </source>
</evidence>
<evidence type="ECO:0000256" key="2">
    <source>
        <dbReference type="ARBA" id="ARBA00007983"/>
    </source>
</evidence>
<dbReference type="InterPro" id="IPR036460">
    <property type="entry name" value="Cu_amine_oxidase_C_sf"/>
</dbReference>
<evidence type="ECO:0000256" key="7">
    <source>
        <dbReference type="PIRSR" id="PIRSR600269-50"/>
    </source>
</evidence>
<dbReference type="GO" id="GO:0008131">
    <property type="term" value="F:primary methylamine oxidase activity"/>
    <property type="evidence" value="ECO:0007669"/>
    <property type="project" value="InterPro"/>
</dbReference>
<evidence type="ECO:0000259" key="11">
    <source>
        <dbReference type="Pfam" id="PF09248"/>
    </source>
</evidence>
<evidence type="ECO:0000256" key="6">
    <source>
        <dbReference type="ARBA" id="ARBA00023008"/>
    </source>
</evidence>
<dbReference type="GO" id="GO:0048038">
    <property type="term" value="F:quinone binding"/>
    <property type="evidence" value="ECO:0007669"/>
    <property type="project" value="InterPro"/>
</dbReference>
<comment type="cofactor">
    <cofactor evidence="9">
        <name>Cu cation</name>
        <dbReference type="ChEBI" id="CHEBI:23378"/>
    </cofactor>
    <text evidence="9">Contains 1 topaquinone per subunit.</text>
</comment>
<keyword evidence="4 7" id="KW-0801">TPQ</keyword>
<dbReference type="InterPro" id="IPR000269">
    <property type="entry name" value="Cu_amine_oxidase"/>
</dbReference>
<feature type="domain" description="DUF1965" evidence="11">
    <location>
        <begin position="271"/>
        <end position="333"/>
    </location>
</feature>
<dbReference type="Pfam" id="PF01179">
    <property type="entry name" value="Cu_amine_oxid"/>
    <property type="match status" value="1"/>
</dbReference>
<dbReference type="Gene3D" id="2.70.98.20">
    <property type="entry name" value="Copper amine oxidase, catalytic domain"/>
    <property type="match status" value="1"/>
</dbReference>
<protein>
    <recommendedName>
        <fullName evidence="9">Amine oxidase</fullName>
        <ecNumber evidence="9">1.4.3.-</ecNumber>
    </recommendedName>
</protein>
<feature type="active site" description="Schiff-base intermediate with substrate; via topaquinone" evidence="7">
    <location>
        <position position="503"/>
    </location>
</feature>
<proteinExistence type="inferred from homology"/>
<dbReference type="InterPro" id="IPR015798">
    <property type="entry name" value="Cu_amine_oxidase_C"/>
</dbReference>
<dbReference type="InterPro" id="IPR016182">
    <property type="entry name" value="Cu_amine_oxidase_N-reg"/>
</dbReference>
<gene>
    <name evidence="12" type="ORF">BDV26DRAFT_296694</name>
</gene>
<dbReference type="PRINTS" id="PR00766">
    <property type="entry name" value="CUDAOXIDASE"/>
</dbReference>
<dbReference type="Pfam" id="PF09248">
    <property type="entry name" value="DUF1965"/>
    <property type="match status" value="1"/>
</dbReference>
<accession>A0A5N7AV31</accession>
<evidence type="ECO:0000256" key="1">
    <source>
        <dbReference type="ARBA" id="ARBA00001935"/>
    </source>
</evidence>
<keyword evidence="5 9" id="KW-0560">Oxidoreductase</keyword>
<dbReference type="PANTHER" id="PTHR10638">
    <property type="entry name" value="COPPER AMINE OXIDASE"/>
    <property type="match status" value="1"/>
</dbReference>
<dbReference type="GO" id="GO:0005507">
    <property type="term" value="F:copper ion binding"/>
    <property type="evidence" value="ECO:0007669"/>
    <property type="project" value="InterPro"/>
</dbReference>
<evidence type="ECO:0000313" key="13">
    <source>
        <dbReference type="Proteomes" id="UP000326198"/>
    </source>
</evidence>
<dbReference type="PANTHER" id="PTHR10638:SF20">
    <property type="entry name" value="AMINE OXIDASE"/>
    <property type="match status" value="1"/>
</dbReference>
<evidence type="ECO:0000313" key="12">
    <source>
        <dbReference type="EMBL" id="KAE8373704.1"/>
    </source>
</evidence>
<keyword evidence="6 9" id="KW-0186">Copper</keyword>
<dbReference type="Proteomes" id="UP000326198">
    <property type="component" value="Unassembled WGS sequence"/>
</dbReference>
<organism evidence="12 13">
    <name type="scientific">Aspergillus bertholletiae</name>
    <dbReference type="NCBI Taxonomy" id="1226010"/>
    <lineage>
        <taxon>Eukaryota</taxon>
        <taxon>Fungi</taxon>
        <taxon>Dikarya</taxon>
        <taxon>Ascomycota</taxon>
        <taxon>Pezizomycotina</taxon>
        <taxon>Eurotiomycetes</taxon>
        <taxon>Eurotiomycetidae</taxon>
        <taxon>Eurotiales</taxon>
        <taxon>Aspergillaceae</taxon>
        <taxon>Aspergillus</taxon>
        <taxon>Aspergillus subgen. Circumdati</taxon>
    </lineage>
</organism>
<dbReference type="AlphaFoldDB" id="A0A5N7AV31"/>